<reference evidence="5" key="1">
    <citation type="submission" date="2015-07" db="EMBL/GenBank/DDBJ databases">
        <title>Fjat-14205 dsm 2895.</title>
        <authorList>
            <person name="Liu B."/>
            <person name="Wang J."/>
            <person name="Zhu Y."/>
            <person name="Liu G."/>
            <person name="Chen Q."/>
            <person name="Chen Z."/>
            <person name="Lan J."/>
            <person name="Che J."/>
            <person name="Ge C."/>
            <person name="Shi H."/>
            <person name="Pan Z."/>
            <person name="Liu X."/>
        </authorList>
    </citation>
    <scope>NUCLEOTIDE SEQUENCE [LARGE SCALE GENOMIC DNA]</scope>
    <source>
        <strain evidence="5">DSM 25560</strain>
    </source>
</reference>
<dbReference type="PROSITE" id="PS00118">
    <property type="entry name" value="PA2_HIS"/>
    <property type="match status" value="1"/>
</dbReference>
<comment type="subcellular location">
    <subcellularLocation>
        <location evidence="1">Secreted</location>
    </subcellularLocation>
</comment>
<dbReference type="EMBL" id="LGRV01000003">
    <property type="protein sequence ID" value="KOS68567.1"/>
    <property type="molecule type" value="Genomic_DNA"/>
</dbReference>
<feature type="domain" description="Phospholipase A2-like" evidence="3">
    <location>
        <begin position="8"/>
        <end position="50"/>
    </location>
</feature>
<protein>
    <submittedName>
        <fullName evidence="4">Parvovirus coat protein VP1-like protein</fullName>
    </submittedName>
</protein>
<dbReference type="InterPro" id="IPR013607">
    <property type="entry name" value="Phospholipase_A2-like"/>
</dbReference>
<evidence type="ECO:0000256" key="1">
    <source>
        <dbReference type="ARBA" id="ARBA00004613"/>
    </source>
</evidence>
<organism evidence="4 5">
    <name type="scientific">Lysinibacillus contaminans</name>
    <dbReference type="NCBI Taxonomy" id="1293441"/>
    <lineage>
        <taxon>Bacteria</taxon>
        <taxon>Bacillati</taxon>
        <taxon>Bacillota</taxon>
        <taxon>Bacilli</taxon>
        <taxon>Bacillales</taxon>
        <taxon>Bacillaceae</taxon>
        <taxon>Lysinibacillus</taxon>
    </lineage>
</organism>
<keyword evidence="5" id="KW-1185">Reference proteome</keyword>
<evidence type="ECO:0000313" key="4">
    <source>
        <dbReference type="EMBL" id="KOS68567.1"/>
    </source>
</evidence>
<keyword evidence="2" id="KW-0964">Secreted</keyword>
<gene>
    <name evidence="4" type="ORF">AEA09_08390</name>
</gene>
<dbReference type="Proteomes" id="UP000050668">
    <property type="component" value="Unassembled WGS sequence"/>
</dbReference>
<dbReference type="Pfam" id="PF08398">
    <property type="entry name" value="Phospholip_A2_4"/>
    <property type="match status" value="1"/>
</dbReference>
<proteinExistence type="predicted"/>
<sequence>MNRHRRRGFCYPGYKYCGPGCSGPGEPTNPVDACCKLHDECYSKYGRTKYCDDMLQNCLSPKINSRNKMGRDAKLFYNYFKLRNTFL</sequence>
<dbReference type="RefSeq" id="WP_053583401.1">
    <property type="nucleotide sequence ID" value="NZ_LGRV01000003.1"/>
</dbReference>
<name>A0ABR5K0V4_9BACI</name>
<dbReference type="Gene3D" id="1.20.90.10">
    <property type="entry name" value="Phospholipase A2 domain"/>
    <property type="match status" value="1"/>
</dbReference>
<dbReference type="SUPFAM" id="SSF48619">
    <property type="entry name" value="Phospholipase A2, PLA2"/>
    <property type="match status" value="1"/>
</dbReference>
<evidence type="ECO:0000313" key="5">
    <source>
        <dbReference type="Proteomes" id="UP000050668"/>
    </source>
</evidence>
<evidence type="ECO:0000259" key="3">
    <source>
        <dbReference type="Pfam" id="PF08398"/>
    </source>
</evidence>
<accession>A0ABR5K0V4</accession>
<dbReference type="InterPro" id="IPR033113">
    <property type="entry name" value="PLA2_histidine"/>
</dbReference>
<evidence type="ECO:0000256" key="2">
    <source>
        <dbReference type="ARBA" id="ARBA00022525"/>
    </source>
</evidence>
<comment type="caution">
    <text evidence="4">The sequence shown here is derived from an EMBL/GenBank/DDBJ whole genome shotgun (WGS) entry which is preliminary data.</text>
</comment>
<dbReference type="InterPro" id="IPR036444">
    <property type="entry name" value="PLipase_A2_dom_sf"/>
</dbReference>